<feature type="signal peptide" evidence="1">
    <location>
        <begin position="1"/>
        <end position="25"/>
    </location>
</feature>
<organism evidence="2">
    <name type="scientific">Vibrio chaetopteri</name>
    <dbReference type="NCBI Taxonomy" id="3016528"/>
    <lineage>
        <taxon>Bacteria</taxon>
        <taxon>Pseudomonadati</taxon>
        <taxon>Pseudomonadota</taxon>
        <taxon>Gammaproteobacteria</taxon>
        <taxon>Vibrionales</taxon>
        <taxon>Vibrionaceae</taxon>
        <taxon>Vibrio</taxon>
    </lineage>
</organism>
<accession>A0AAU8BQJ6</accession>
<evidence type="ECO:0000256" key="1">
    <source>
        <dbReference type="SAM" id="SignalP"/>
    </source>
</evidence>
<dbReference type="EMBL" id="CP115921">
    <property type="protein sequence ID" value="XCD18674.1"/>
    <property type="molecule type" value="Genomic_DNA"/>
</dbReference>
<feature type="chain" id="PRO_5043324998" evidence="1">
    <location>
        <begin position="26"/>
        <end position="379"/>
    </location>
</feature>
<reference evidence="2" key="1">
    <citation type="submission" date="2023-01" db="EMBL/GenBank/DDBJ databases">
        <title>Vibrio sp. CB1-14 genome sequencing.</title>
        <authorList>
            <person name="Otstavnykh N."/>
            <person name="Isaeva M."/>
            <person name="Meleshko D."/>
        </authorList>
    </citation>
    <scope>NUCLEOTIDE SEQUENCE</scope>
    <source>
        <strain evidence="2">CB1-14</strain>
    </source>
</reference>
<dbReference type="KEGG" id="vck:PG915_18130"/>
<protein>
    <submittedName>
        <fullName evidence="2">Glyceraldehyde-3-phosphate dehydrogenase</fullName>
    </submittedName>
</protein>
<keyword evidence="1" id="KW-0732">Signal</keyword>
<dbReference type="AlphaFoldDB" id="A0AAU8BQJ6"/>
<gene>
    <name evidence="2" type="ORF">PG915_18130</name>
</gene>
<sequence>MINNNRSLPLSLLVTALLSSTGLHAGMMDNFIDPKDGRLDGSQFILDNAVGFLPMPLTVTDPAVGVGGGAALLFFHESEERKQKRLAGEEVKDIPASTSGLMALGTNNGSQLYGGFHYGNWMNDRIRYLGGLFGAKFNLKYYPMASLGSVDLSLEGVYFFQEMDVRIGDSDFFIGGAYSYMSSKPTLDGISDPLLHSKDGRLGWRVMYDTRNNQFSPQQGTKAGLKVDYHRKAFGGQFDYQKYNAYAQHHTRLSQNWGLGVRGDVKSISDNVEFPASIYARPYIEMRGIAAMRYQADNTALGEVELSYDIDERWTVLGFVGAATAFNHDESIAKSQIHYTRGGGFRYLIARQLGLRVGVDVAKGPEEWTTYIQFGSAWK</sequence>
<evidence type="ECO:0000313" key="2">
    <source>
        <dbReference type="EMBL" id="XCD18674.1"/>
    </source>
</evidence>
<name>A0AAU8BQJ6_9VIBR</name>
<dbReference type="RefSeq" id="WP_353499819.1">
    <property type="nucleotide sequence ID" value="NZ_CP115921.1"/>
</dbReference>
<proteinExistence type="predicted"/>
<dbReference type="Gene3D" id="2.40.160.50">
    <property type="entry name" value="membrane protein fhac: a member of the omp85/tpsb transporter family"/>
    <property type="match status" value="1"/>
</dbReference>